<protein>
    <recommendedName>
        <fullName evidence="9">Serine hydroxymethyltransferase</fullName>
        <shortName evidence="9">SHMT</shortName>
        <shortName evidence="9">Serine methylase</shortName>
        <ecNumber evidence="9">2.1.2.1</ecNumber>
    </recommendedName>
</protein>
<dbReference type="InterPro" id="IPR039429">
    <property type="entry name" value="SHMT-like_dom"/>
</dbReference>
<dbReference type="EC" id="2.1.2.1" evidence="9"/>
<comment type="cofactor">
    <cofactor evidence="1 9 10">
        <name>pyridoxal 5'-phosphate</name>
        <dbReference type="ChEBI" id="CHEBI:597326"/>
    </cofactor>
</comment>
<comment type="catalytic activity">
    <reaction evidence="9">
        <text>(6R)-5,10-methylene-5,6,7,8-tetrahydrofolate + glycine + H2O = (6S)-5,6,7,8-tetrahydrofolate + L-serine</text>
        <dbReference type="Rhea" id="RHEA:15481"/>
        <dbReference type="ChEBI" id="CHEBI:15377"/>
        <dbReference type="ChEBI" id="CHEBI:15636"/>
        <dbReference type="ChEBI" id="CHEBI:33384"/>
        <dbReference type="ChEBI" id="CHEBI:57305"/>
        <dbReference type="ChEBI" id="CHEBI:57453"/>
        <dbReference type="EC" id="2.1.2.1"/>
    </reaction>
</comment>
<evidence type="ECO:0000256" key="4">
    <source>
        <dbReference type="ARBA" id="ARBA00011738"/>
    </source>
</evidence>
<organism evidence="12 13">
    <name type="scientific">candidate division CPR3 bacterium GW2011_GWF2_35_18</name>
    <dbReference type="NCBI Taxonomy" id="1618350"/>
    <lineage>
        <taxon>Bacteria</taxon>
        <taxon>Bacteria division CPR3</taxon>
    </lineage>
</organism>
<evidence type="ECO:0000256" key="8">
    <source>
        <dbReference type="ARBA" id="ARBA00022898"/>
    </source>
</evidence>
<comment type="caution">
    <text evidence="9">Lacks conserved residue(s) required for the propagation of feature annotation.</text>
</comment>
<dbReference type="UniPathway" id="UPA00193"/>
<feature type="modified residue" description="N6-(pyridoxal phosphate)lysine" evidence="9 10">
    <location>
        <position position="230"/>
    </location>
</feature>
<dbReference type="CDD" id="cd00378">
    <property type="entry name" value="SHMT"/>
    <property type="match status" value="1"/>
</dbReference>
<evidence type="ECO:0000256" key="10">
    <source>
        <dbReference type="PIRSR" id="PIRSR000412-50"/>
    </source>
</evidence>
<dbReference type="GO" id="GO:0004372">
    <property type="term" value="F:glycine hydroxymethyltransferase activity"/>
    <property type="evidence" value="ECO:0007669"/>
    <property type="project" value="UniProtKB-UniRule"/>
</dbReference>
<dbReference type="STRING" id="1618350.UR67_C0001G0092"/>
<dbReference type="Proteomes" id="UP000034581">
    <property type="component" value="Unassembled WGS sequence"/>
</dbReference>
<dbReference type="GO" id="GO:0019264">
    <property type="term" value="P:glycine biosynthetic process from serine"/>
    <property type="evidence" value="ECO:0007669"/>
    <property type="project" value="UniProtKB-UniRule"/>
</dbReference>
<feature type="site" description="Plays an important role in substrate specificity" evidence="9">
    <location>
        <position position="229"/>
    </location>
</feature>
<dbReference type="FunFam" id="3.40.640.10:FF:000001">
    <property type="entry name" value="Serine hydroxymethyltransferase"/>
    <property type="match status" value="1"/>
</dbReference>
<evidence type="ECO:0000256" key="2">
    <source>
        <dbReference type="ARBA" id="ARBA00004496"/>
    </source>
</evidence>
<dbReference type="GO" id="GO:0035999">
    <property type="term" value="P:tetrahydrofolate interconversion"/>
    <property type="evidence" value="ECO:0007669"/>
    <property type="project" value="UniProtKB-UniRule"/>
</dbReference>
<evidence type="ECO:0000256" key="1">
    <source>
        <dbReference type="ARBA" id="ARBA00001933"/>
    </source>
</evidence>
<dbReference type="AlphaFoldDB" id="A0A0G0BL92"/>
<evidence type="ECO:0000256" key="6">
    <source>
        <dbReference type="ARBA" id="ARBA00022563"/>
    </source>
</evidence>
<evidence type="ECO:0000256" key="3">
    <source>
        <dbReference type="ARBA" id="ARBA00006376"/>
    </source>
</evidence>
<feature type="domain" description="Serine hydroxymethyltransferase-like" evidence="11">
    <location>
        <begin position="9"/>
        <end position="391"/>
    </location>
</feature>
<evidence type="ECO:0000313" key="12">
    <source>
        <dbReference type="EMBL" id="KKP70183.1"/>
    </source>
</evidence>
<comment type="similarity">
    <text evidence="3 9">Belongs to the SHMT family.</text>
</comment>
<keyword evidence="8 9" id="KW-0663">Pyridoxal phosphate</keyword>
<keyword evidence="5 9" id="KW-0963">Cytoplasm</keyword>
<dbReference type="InterPro" id="IPR001085">
    <property type="entry name" value="Ser_HO-MeTrfase"/>
</dbReference>
<dbReference type="PANTHER" id="PTHR11680">
    <property type="entry name" value="SERINE HYDROXYMETHYLTRANSFERASE"/>
    <property type="match status" value="1"/>
</dbReference>
<keyword evidence="7 9" id="KW-0808">Transferase</keyword>
<dbReference type="GO" id="GO:0008168">
    <property type="term" value="F:methyltransferase activity"/>
    <property type="evidence" value="ECO:0007669"/>
    <property type="project" value="UniProtKB-KW"/>
</dbReference>
<comment type="pathway">
    <text evidence="9">One-carbon metabolism; tetrahydrofolate interconversion.</text>
</comment>
<proteinExistence type="inferred from homology"/>
<dbReference type="GO" id="GO:0032259">
    <property type="term" value="P:methylation"/>
    <property type="evidence" value="ECO:0007669"/>
    <property type="project" value="UniProtKB-KW"/>
</dbReference>
<dbReference type="EMBL" id="LBQB01000001">
    <property type="protein sequence ID" value="KKP70183.1"/>
    <property type="molecule type" value="Genomic_DNA"/>
</dbReference>
<dbReference type="PIRSF" id="PIRSF000412">
    <property type="entry name" value="SHMT"/>
    <property type="match status" value="1"/>
</dbReference>
<dbReference type="SUPFAM" id="SSF53383">
    <property type="entry name" value="PLP-dependent transferases"/>
    <property type="match status" value="1"/>
</dbReference>
<keyword evidence="12" id="KW-0489">Methyltransferase</keyword>
<comment type="function">
    <text evidence="9">Catalyzes the reversible interconversion of serine and glycine with tetrahydrofolate (THF) serving as the one-carbon carrier. This reaction serves as the major source of one-carbon groups required for the biosynthesis of purines, thymidylate, methionine, and other important biomolecules. Also exhibits THF-independent aldolase activity toward beta-hydroxyamino acids, producing glycine and aldehydes, via a retro-aldol mechanism.</text>
</comment>
<dbReference type="InterPro" id="IPR015424">
    <property type="entry name" value="PyrdxlP-dep_Trfase"/>
</dbReference>
<name>A0A0G0BL92_UNCC3</name>
<evidence type="ECO:0000259" key="11">
    <source>
        <dbReference type="Pfam" id="PF00464"/>
    </source>
</evidence>
<evidence type="ECO:0000256" key="7">
    <source>
        <dbReference type="ARBA" id="ARBA00022679"/>
    </source>
</evidence>
<comment type="caution">
    <text evidence="12">The sequence shown here is derived from an EMBL/GenBank/DDBJ whole genome shotgun (WGS) entry which is preliminary data.</text>
</comment>
<comment type="subunit">
    <text evidence="4 9">Homodimer.</text>
</comment>
<dbReference type="GO" id="GO:0005829">
    <property type="term" value="C:cytosol"/>
    <property type="evidence" value="ECO:0007669"/>
    <property type="project" value="TreeGrafter"/>
</dbReference>
<dbReference type="GO" id="GO:0030170">
    <property type="term" value="F:pyridoxal phosphate binding"/>
    <property type="evidence" value="ECO:0007669"/>
    <property type="project" value="UniProtKB-UniRule"/>
</dbReference>
<dbReference type="HAMAP" id="MF_00051">
    <property type="entry name" value="SHMT"/>
    <property type="match status" value="1"/>
</dbReference>
<dbReference type="InterPro" id="IPR019798">
    <property type="entry name" value="Ser_HO-MeTrfase_PLP_BS"/>
</dbReference>
<dbReference type="PANTHER" id="PTHR11680:SF35">
    <property type="entry name" value="SERINE HYDROXYMETHYLTRANSFERASE 1"/>
    <property type="match status" value="1"/>
</dbReference>
<dbReference type="InterPro" id="IPR015421">
    <property type="entry name" value="PyrdxlP-dep_Trfase_major"/>
</dbReference>
<feature type="binding site" evidence="9">
    <location>
        <begin position="126"/>
        <end position="128"/>
    </location>
    <ligand>
        <name>(6S)-5,6,7,8-tetrahydrofolate</name>
        <dbReference type="ChEBI" id="CHEBI:57453"/>
    </ligand>
</feature>
<dbReference type="Pfam" id="PF00464">
    <property type="entry name" value="SHMT"/>
    <property type="match status" value="1"/>
</dbReference>
<keyword evidence="6 9" id="KW-0554">One-carbon metabolism</keyword>
<evidence type="ECO:0000256" key="9">
    <source>
        <dbReference type="HAMAP-Rule" id="MF_00051"/>
    </source>
</evidence>
<dbReference type="InterPro" id="IPR015422">
    <property type="entry name" value="PyrdxlP-dep_Trfase_small"/>
</dbReference>
<dbReference type="UniPathway" id="UPA00288">
    <property type="reaction ID" value="UER01023"/>
</dbReference>
<accession>A0A0G0BL92</accession>
<dbReference type="Gene3D" id="3.40.640.10">
    <property type="entry name" value="Type I PLP-dependent aspartate aminotransferase-like (Major domain)"/>
    <property type="match status" value="1"/>
</dbReference>
<dbReference type="NCBIfam" id="NF000586">
    <property type="entry name" value="PRK00011.1"/>
    <property type="match status" value="1"/>
</dbReference>
<dbReference type="PATRIC" id="fig|1618350.3.peg.99"/>
<feature type="binding site" evidence="9">
    <location>
        <position position="122"/>
    </location>
    <ligand>
        <name>(6S)-5,6,7,8-tetrahydrofolate</name>
        <dbReference type="ChEBI" id="CHEBI:57453"/>
    </ligand>
</feature>
<comment type="subcellular location">
    <subcellularLocation>
        <location evidence="2 9">Cytoplasm</location>
    </subcellularLocation>
</comment>
<sequence length="448" mass="49973">MNILQSKILQKQDPELYKYIQNEKKRQMEGLELIPSENYVSEAVLSVMGSILTNKYSEGFPHKRYYGGNTNIDDIEQLAIDRAKKLFKVEHVNVQPYSGSPANFAVYLALLEPGDPISGMNLLDGGHLTHGWKVSATAKFFKSYPYHLKPDGRVDFDELWKIAKEYKPKLIWCGATAYPREIEFEKFAEIADSIGAYLSADIAHVAGLIVGGVHKSPVDYVHVVTTTTHKTLRGPRGGMIMVTKKGIKKDQDLPQKIDKAIFPGSQGGPHNHITGGIAVALNEAAKPEFKKYAAQIVKNSKAMASEFKKAGVKMISDGTDNHLILLDLSQYGGLGAQLEFALDIAHMTANKNTIPADPASPYYPSGLRLGTPALTSRGMKEKEMKQIAKWITEIINYIKDYKLPQEKENRQKFIADFKAKMKNDKFLIGMGEKVKKMTRNFPVPGIRK</sequence>
<dbReference type="InterPro" id="IPR049943">
    <property type="entry name" value="Ser_HO-MeTrfase-like"/>
</dbReference>
<dbReference type="Gene3D" id="3.90.1150.10">
    <property type="entry name" value="Aspartate Aminotransferase, domain 1"/>
    <property type="match status" value="1"/>
</dbReference>
<reference evidence="12 13" key="1">
    <citation type="journal article" date="2015" name="Nature">
        <title>rRNA introns, odd ribosomes, and small enigmatic genomes across a large radiation of phyla.</title>
        <authorList>
            <person name="Brown C.T."/>
            <person name="Hug L.A."/>
            <person name="Thomas B.C."/>
            <person name="Sharon I."/>
            <person name="Castelle C.J."/>
            <person name="Singh A."/>
            <person name="Wilkins M.J."/>
            <person name="Williams K.H."/>
            <person name="Banfield J.F."/>
        </authorList>
    </citation>
    <scope>NUCLEOTIDE SEQUENCE [LARGE SCALE GENOMIC DNA]</scope>
</reference>
<keyword evidence="9" id="KW-0028">Amino-acid biosynthesis</keyword>
<dbReference type="PROSITE" id="PS00096">
    <property type="entry name" value="SHMT"/>
    <property type="match status" value="1"/>
</dbReference>
<gene>
    <name evidence="9" type="primary">glyA</name>
    <name evidence="12" type="ORF">UR67_C0001G0092</name>
</gene>
<evidence type="ECO:0000313" key="13">
    <source>
        <dbReference type="Proteomes" id="UP000034581"/>
    </source>
</evidence>
<evidence type="ECO:0000256" key="5">
    <source>
        <dbReference type="ARBA" id="ARBA00022490"/>
    </source>
</evidence>
<comment type="pathway">
    <text evidence="9">Amino-acid biosynthesis; glycine biosynthesis; glycine from L-serine: step 1/1.</text>
</comment>